<evidence type="ECO:0000256" key="1">
    <source>
        <dbReference type="ARBA" id="ARBA00009865"/>
    </source>
</evidence>
<accession>A0A346NST1</accession>
<keyword evidence="3 7" id="KW-0378">Hydrolase</keyword>
<evidence type="ECO:0000313" key="9">
    <source>
        <dbReference type="EMBL" id="AXR08588.1"/>
    </source>
</evidence>
<dbReference type="GO" id="GO:0045493">
    <property type="term" value="P:xylan catabolic process"/>
    <property type="evidence" value="ECO:0007669"/>
    <property type="project" value="UniProtKB-KW"/>
</dbReference>
<dbReference type="SUPFAM" id="SSF75005">
    <property type="entry name" value="Arabinanase/levansucrase/invertase"/>
    <property type="match status" value="1"/>
</dbReference>
<feature type="region of interest" description="Disordered" evidence="8">
    <location>
        <begin position="16"/>
        <end position="42"/>
    </location>
</feature>
<dbReference type="AlphaFoldDB" id="A0A346NST1"/>
<protein>
    <submittedName>
        <fullName evidence="9">Alpha-N-arabinofuranosidase</fullName>
    </submittedName>
</protein>
<sequence length="368" mass="41207">MVCIPLAVALFTGCSPQPEQQENASSQVAKDTAQREQTAPEVRSGYAEPLVTHIFTADPSAHVFEDKIYVYPSHDIESGIAQNDNGDHFAMRDYHILSMDEVGGKVTDHGVGMSVDDVQWAGRQLWAPDAAHKDGTYYLYFPLKDQDDIFRIGVATSESPAGPFEPQPTPMENSFSIDPAVFEDDDGSYYMYFGGIWGGQLQRYQTGEYQTQDTYPADNEPQVAPRIAKLSDDMLSFAEAPKEIIVNDKDGNPLTTGDTDRRFFEAAWVHKHQGKYYFSYSTGDTHKIVYATGDNPYGPFTYQGVILKPVEGWTNHHSIVEYKNKTYLFYHDSSLSGGQTHLRSVKATELTYNPDGSIITIDPYLKEE</sequence>
<keyword evidence="5 7" id="KW-0326">Glycosidase</keyword>
<feature type="site" description="Important for catalytic activity, responsible for pKa modulation of the active site Glu and correct orientation of both the proton donor and substrate" evidence="6">
    <location>
        <position position="178"/>
    </location>
</feature>
<dbReference type="Proteomes" id="UP000262073">
    <property type="component" value="Chromosome"/>
</dbReference>
<keyword evidence="2" id="KW-0858">Xylan degradation</keyword>
<dbReference type="InterPro" id="IPR023296">
    <property type="entry name" value="Glyco_hydro_beta-prop_sf"/>
</dbReference>
<keyword evidence="10" id="KW-1185">Reference proteome</keyword>
<proteinExistence type="inferred from homology"/>
<evidence type="ECO:0000256" key="7">
    <source>
        <dbReference type="RuleBase" id="RU361187"/>
    </source>
</evidence>
<dbReference type="GO" id="GO:0004553">
    <property type="term" value="F:hydrolase activity, hydrolyzing O-glycosyl compounds"/>
    <property type="evidence" value="ECO:0007669"/>
    <property type="project" value="InterPro"/>
</dbReference>
<organism evidence="9 10">
    <name type="scientific">Salinimonas sediminis</name>
    <dbReference type="NCBI Taxonomy" id="2303538"/>
    <lineage>
        <taxon>Bacteria</taxon>
        <taxon>Pseudomonadati</taxon>
        <taxon>Pseudomonadota</taxon>
        <taxon>Gammaproteobacteria</taxon>
        <taxon>Alteromonadales</taxon>
        <taxon>Alteromonadaceae</taxon>
        <taxon>Alteromonas/Salinimonas group</taxon>
        <taxon>Salinimonas</taxon>
    </lineage>
</organism>
<dbReference type="KEGG" id="salm:D0Y50_17895"/>
<evidence type="ECO:0000256" key="3">
    <source>
        <dbReference type="ARBA" id="ARBA00022801"/>
    </source>
</evidence>
<comment type="similarity">
    <text evidence="1 7">Belongs to the glycosyl hydrolase 43 family.</text>
</comment>
<dbReference type="EMBL" id="CP031769">
    <property type="protein sequence ID" value="AXR08588.1"/>
    <property type="molecule type" value="Genomic_DNA"/>
</dbReference>
<keyword evidence="2" id="KW-0624">Polysaccharide degradation</keyword>
<evidence type="ECO:0000256" key="5">
    <source>
        <dbReference type="ARBA" id="ARBA00023295"/>
    </source>
</evidence>
<dbReference type="PANTHER" id="PTHR43772:SF2">
    <property type="entry name" value="PUTATIVE (AFU_ORTHOLOGUE AFUA_2G04480)-RELATED"/>
    <property type="match status" value="1"/>
</dbReference>
<dbReference type="InterPro" id="IPR052176">
    <property type="entry name" value="Glycosyl_Hydrlase_43_Enz"/>
</dbReference>
<dbReference type="OrthoDB" id="9760116at2"/>
<dbReference type="InterPro" id="IPR006710">
    <property type="entry name" value="Glyco_hydro_43"/>
</dbReference>
<dbReference type="Gene3D" id="2.115.10.20">
    <property type="entry name" value="Glycosyl hydrolase domain, family 43"/>
    <property type="match status" value="1"/>
</dbReference>
<evidence type="ECO:0000256" key="6">
    <source>
        <dbReference type="PIRSR" id="PIRSR606710-2"/>
    </source>
</evidence>
<dbReference type="PANTHER" id="PTHR43772">
    <property type="entry name" value="ENDO-1,4-BETA-XYLANASE"/>
    <property type="match status" value="1"/>
</dbReference>
<gene>
    <name evidence="9" type="ORF">D0Y50_17895</name>
</gene>
<dbReference type="Pfam" id="PF04616">
    <property type="entry name" value="Glyco_hydro_43"/>
    <property type="match status" value="1"/>
</dbReference>
<evidence type="ECO:0000256" key="2">
    <source>
        <dbReference type="ARBA" id="ARBA00022651"/>
    </source>
</evidence>
<evidence type="ECO:0000313" key="10">
    <source>
        <dbReference type="Proteomes" id="UP000262073"/>
    </source>
</evidence>
<name>A0A346NST1_9ALTE</name>
<evidence type="ECO:0000256" key="8">
    <source>
        <dbReference type="SAM" id="MobiDB-lite"/>
    </source>
</evidence>
<reference evidence="9 10" key="1">
    <citation type="submission" date="2018-08" db="EMBL/GenBank/DDBJ databases">
        <title>Salinimonas sediminis sp. nov., a piezophilic bacterium isolated from a deep-sea sediment sample from the New Britain Trench.</title>
        <authorList>
            <person name="Cao J."/>
        </authorList>
    </citation>
    <scope>NUCLEOTIDE SEQUENCE [LARGE SCALE GENOMIC DNA]</scope>
    <source>
        <strain evidence="9 10">N102</strain>
    </source>
</reference>
<feature type="compositionally biased region" description="Polar residues" evidence="8">
    <location>
        <begin position="16"/>
        <end position="29"/>
    </location>
</feature>
<evidence type="ECO:0000256" key="4">
    <source>
        <dbReference type="ARBA" id="ARBA00023277"/>
    </source>
</evidence>
<dbReference type="CDD" id="cd18619">
    <property type="entry name" value="GH43_CoXyl43_like"/>
    <property type="match status" value="1"/>
</dbReference>
<keyword evidence="4" id="KW-0119">Carbohydrate metabolism</keyword>